<dbReference type="Proteomes" id="UP001268542">
    <property type="component" value="Unassembled WGS sequence"/>
</dbReference>
<proteinExistence type="predicted"/>
<protein>
    <submittedName>
        <fullName evidence="3">TadE/TadG family type IV pilus assembly protein</fullName>
    </submittedName>
</protein>
<feature type="domain" description="TadE-like" evidence="2">
    <location>
        <begin position="11"/>
        <end position="49"/>
    </location>
</feature>
<organism evidence="3 4">
    <name type="scientific">Nocardioides imazamoxiresistens</name>
    <dbReference type="NCBI Taxonomy" id="3231893"/>
    <lineage>
        <taxon>Bacteria</taxon>
        <taxon>Bacillati</taxon>
        <taxon>Actinomycetota</taxon>
        <taxon>Actinomycetes</taxon>
        <taxon>Propionibacteriales</taxon>
        <taxon>Nocardioidaceae</taxon>
        <taxon>Nocardioides</taxon>
    </lineage>
</organism>
<dbReference type="Pfam" id="PF07811">
    <property type="entry name" value="TadE"/>
    <property type="match status" value="1"/>
</dbReference>
<evidence type="ECO:0000313" key="3">
    <source>
        <dbReference type="EMBL" id="MDT9594885.1"/>
    </source>
</evidence>
<feature type="transmembrane region" description="Helical" evidence="1">
    <location>
        <begin position="13"/>
        <end position="31"/>
    </location>
</feature>
<comment type="caution">
    <text evidence="3">The sequence shown here is derived from an EMBL/GenBank/DDBJ whole genome shotgun (WGS) entry which is preliminary data.</text>
</comment>
<evidence type="ECO:0000256" key="1">
    <source>
        <dbReference type="SAM" id="Phobius"/>
    </source>
</evidence>
<gene>
    <name evidence="3" type="ORF">RDV89_17485</name>
</gene>
<keyword evidence="1" id="KW-1133">Transmembrane helix</keyword>
<accession>A0ABU3Q1I4</accession>
<reference evidence="3 4" key="1">
    <citation type="submission" date="2023-08" db="EMBL/GenBank/DDBJ databases">
        <title>Nocardioides seae sp. nov., a bacterium isolated from a soil.</title>
        <authorList>
            <person name="Wang X."/>
        </authorList>
    </citation>
    <scope>NUCLEOTIDE SEQUENCE [LARGE SCALE GENOMIC DNA]</scope>
    <source>
        <strain evidence="3 4">YZH12</strain>
    </source>
</reference>
<name>A0ABU3Q1I4_9ACTN</name>
<dbReference type="EMBL" id="JAVYII010000008">
    <property type="protein sequence ID" value="MDT9594885.1"/>
    <property type="molecule type" value="Genomic_DNA"/>
</dbReference>
<evidence type="ECO:0000313" key="4">
    <source>
        <dbReference type="Proteomes" id="UP001268542"/>
    </source>
</evidence>
<dbReference type="InterPro" id="IPR012495">
    <property type="entry name" value="TadE-like_dom"/>
</dbReference>
<keyword evidence="1" id="KW-0472">Membrane</keyword>
<keyword evidence="4" id="KW-1185">Reference proteome</keyword>
<evidence type="ECO:0000259" key="2">
    <source>
        <dbReference type="Pfam" id="PF07811"/>
    </source>
</evidence>
<sequence>MDDQRGNAPLLEMVLMTPVLVVILLLVVGLGRMAETRQQVESIASDAARAASLERDRAQSAAAARAAAVASADRSGLLCVGLDVDVDLAHYEPGGAITVTVSCSARLGDLTATGLPGSHVFSATSTVPIETYRGS</sequence>
<keyword evidence="1" id="KW-0812">Transmembrane</keyword>